<reference evidence="2 3" key="1">
    <citation type="submission" date="2018-11" db="EMBL/GenBank/DDBJ databases">
        <title>Whole genome sequence of Streptomyces chrestomyceticus NBRC 13444(T).</title>
        <authorList>
            <person name="Komaki H."/>
            <person name="Tamura T."/>
        </authorList>
    </citation>
    <scope>NUCLEOTIDE SEQUENCE [LARGE SCALE GENOMIC DNA]</scope>
    <source>
        <strain evidence="2 3">NBRC 13444</strain>
    </source>
</reference>
<proteinExistence type="predicted"/>
<dbReference type="AlphaFoldDB" id="A0A7U9Q0J5"/>
<evidence type="ECO:0000313" key="2">
    <source>
        <dbReference type="EMBL" id="GCD39607.1"/>
    </source>
</evidence>
<evidence type="ECO:0000256" key="1">
    <source>
        <dbReference type="SAM" id="MobiDB-lite"/>
    </source>
</evidence>
<evidence type="ECO:0008006" key="4">
    <source>
        <dbReference type="Google" id="ProtNLM"/>
    </source>
</evidence>
<name>A0A7U9Q0J5_9ACTN</name>
<accession>A0A7U9Q0J5</accession>
<sequence>MVDDQRARAGGDVVLTRIGQAVMLHRGGDREEARNRLARLWAEIGPDGDPFHRCTLAHYLADTQDDPADELDWDLTALESARQAKAGPTGRDGERRAPPSRSVPAVAALLPSLHLSLAADYAALHRPGEARAELDRARRTAAPLADDEYGRGVRQAIERLGDRIAGSGGDGGGGEADGPGGEGADGTGDAEGSGGVGGTGGAGGGGDQSP</sequence>
<feature type="region of interest" description="Disordered" evidence="1">
    <location>
        <begin position="160"/>
        <end position="210"/>
    </location>
</feature>
<feature type="region of interest" description="Disordered" evidence="1">
    <location>
        <begin position="81"/>
        <end position="102"/>
    </location>
</feature>
<evidence type="ECO:0000313" key="3">
    <source>
        <dbReference type="Proteomes" id="UP000287830"/>
    </source>
</evidence>
<comment type="caution">
    <text evidence="2">The sequence shown here is derived from an EMBL/GenBank/DDBJ whole genome shotgun (WGS) entry which is preliminary data.</text>
</comment>
<dbReference type="Proteomes" id="UP000287830">
    <property type="component" value="Unassembled WGS sequence"/>
</dbReference>
<gene>
    <name evidence="2" type="ORF">OEIGOIKO_07463</name>
</gene>
<feature type="compositionally biased region" description="Gly residues" evidence="1">
    <location>
        <begin position="166"/>
        <end position="210"/>
    </location>
</feature>
<protein>
    <recommendedName>
        <fullName evidence="4">Tetratricopeptide repeat protein</fullName>
    </recommendedName>
</protein>
<organism evidence="2 3">
    <name type="scientific">Streptomyces chrestomyceticus JCM 4735</name>
    <dbReference type="NCBI Taxonomy" id="1306181"/>
    <lineage>
        <taxon>Bacteria</taxon>
        <taxon>Bacillati</taxon>
        <taxon>Actinomycetota</taxon>
        <taxon>Actinomycetes</taxon>
        <taxon>Kitasatosporales</taxon>
        <taxon>Streptomycetaceae</taxon>
        <taxon>Streptomyces</taxon>
    </lineage>
</organism>
<dbReference type="EMBL" id="BHZC01000001">
    <property type="protein sequence ID" value="GCD39607.1"/>
    <property type="molecule type" value="Genomic_DNA"/>
</dbReference>